<name>A0AAW1WQ12_RUBAR</name>
<dbReference type="AlphaFoldDB" id="A0AAW1WQ12"/>
<feature type="region of interest" description="Disordered" evidence="6">
    <location>
        <begin position="245"/>
        <end position="266"/>
    </location>
</feature>
<feature type="domain" description="TF-B3" evidence="7">
    <location>
        <begin position="64"/>
        <end position="122"/>
    </location>
</feature>
<proteinExistence type="predicted"/>
<organism evidence="8 9">
    <name type="scientific">Rubus argutus</name>
    <name type="common">Southern blackberry</name>
    <dbReference type="NCBI Taxonomy" id="59490"/>
    <lineage>
        <taxon>Eukaryota</taxon>
        <taxon>Viridiplantae</taxon>
        <taxon>Streptophyta</taxon>
        <taxon>Embryophyta</taxon>
        <taxon>Tracheophyta</taxon>
        <taxon>Spermatophyta</taxon>
        <taxon>Magnoliopsida</taxon>
        <taxon>eudicotyledons</taxon>
        <taxon>Gunneridae</taxon>
        <taxon>Pentapetalae</taxon>
        <taxon>rosids</taxon>
        <taxon>fabids</taxon>
        <taxon>Rosales</taxon>
        <taxon>Rosaceae</taxon>
        <taxon>Rosoideae</taxon>
        <taxon>Rosoideae incertae sedis</taxon>
        <taxon>Rubus</taxon>
    </lineage>
</organism>
<dbReference type="Gene3D" id="2.40.330.10">
    <property type="entry name" value="DNA-binding pseudobarrel domain"/>
    <property type="match status" value="1"/>
</dbReference>
<feature type="compositionally biased region" description="Polar residues" evidence="6">
    <location>
        <begin position="246"/>
        <end position="255"/>
    </location>
</feature>
<reference evidence="8 9" key="1">
    <citation type="journal article" date="2023" name="G3 (Bethesda)">
        <title>A chromosome-length genome assembly and annotation of blackberry (Rubus argutus, cv. 'Hillquist').</title>
        <authorList>
            <person name="Bruna T."/>
            <person name="Aryal R."/>
            <person name="Dudchenko O."/>
            <person name="Sargent D.J."/>
            <person name="Mead D."/>
            <person name="Buti M."/>
            <person name="Cavallini A."/>
            <person name="Hytonen T."/>
            <person name="Andres J."/>
            <person name="Pham M."/>
            <person name="Weisz D."/>
            <person name="Mascagni F."/>
            <person name="Usai G."/>
            <person name="Natali L."/>
            <person name="Bassil N."/>
            <person name="Fernandez G.E."/>
            <person name="Lomsadze A."/>
            <person name="Armour M."/>
            <person name="Olukolu B."/>
            <person name="Poorten T."/>
            <person name="Britton C."/>
            <person name="Davik J."/>
            <person name="Ashrafi H."/>
            <person name="Aiden E.L."/>
            <person name="Borodovsky M."/>
            <person name="Worthington M."/>
        </authorList>
    </citation>
    <scope>NUCLEOTIDE SEQUENCE [LARGE SCALE GENOMIC DNA]</scope>
    <source>
        <strain evidence="8">PI 553951</strain>
    </source>
</reference>
<evidence type="ECO:0000256" key="4">
    <source>
        <dbReference type="ARBA" id="ARBA00023163"/>
    </source>
</evidence>
<dbReference type="EMBL" id="JBEDUW010000005">
    <property type="protein sequence ID" value="KAK9926723.1"/>
    <property type="molecule type" value="Genomic_DNA"/>
</dbReference>
<evidence type="ECO:0000256" key="3">
    <source>
        <dbReference type="ARBA" id="ARBA00023125"/>
    </source>
</evidence>
<dbReference type="PROSITE" id="PS50863">
    <property type="entry name" value="B3"/>
    <property type="match status" value="1"/>
</dbReference>
<dbReference type="SMART" id="SM01019">
    <property type="entry name" value="B3"/>
    <property type="match status" value="1"/>
</dbReference>
<dbReference type="InterPro" id="IPR050655">
    <property type="entry name" value="Plant_B3_domain"/>
</dbReference>
<keyword evidence="4" id="KW-0804">Transcription</keyword>
<dbReference type="Proteomes" id="UP001457282">
    <property type="component" value="Unassembled WGS sequence"/>
</dbReference>
<dbReference type="CDD" id="cd10017">
    <property type="entry name" value="B3_DNA"/>
    <property type="match status" value="1"/>
</dbReference>
<keyword evidence="2" id="KW-0805">Transcription regulation</keyword>
<dbReference type="SUPFAM" id="SSF101936">
    <property type="entry name" value="DNA-binding pseudobarrel domain"/>
    <property type="match status" value="1"/>
</dbReference>
<evidence type="ECO:0000259" key="7">
    <source>
        <dbReference type="PROSITE" id="PS50863"/>
    </source>
</evidence>
<dbReference type="GO" id="GO:0003677">
    <property type="term" value="F:DNA binding"/>
    <property type="evidence" value="ECO:0007669"/>
    <property type="project" value="UniProtKB-KW"/>
</dbReference>
<dbReference type="PANTHER" id="PTHR31920:SF135">
    <property type="entry name" value="B3 DOMAIN-CONTAINING PROTEIN OS03G0621600-RELATED"/>
    <property type="match status" value="1"/>
</dbReference>
<sequence>MGHEFEARAEFTQKCLLVHGNIKSSSHVDTSFFKVMFGKQFSNFMELPPKVARIVLLSDQKTFLEDSLGLRWEVEISSVNGSLSFQKGWNAFALDHDLQVGDFLVFNYILGSHFTVKIYGNSGCELKFFETLHPNKRKRDHTDGRCHTIVKSSMSKSGSDTCDGSDAEISKRLNEVNGMKKPLIITKNASNHDDNNERSKRMCKTEFSEEMSYMMNREYGDQQGGNRAHILDLFSLEMFKKAPSSDKVSSTNVTSGHPLPTVPEHPEQNEEIFSGISNRATKNCHIADASGNAQVAVSGKKHDLIDDRCQSANKKFTVISKSYDKAMKIIELEPVELTSNPCSQEVIPERKGNDQVAVSGKEHDLIDDRCQSANKKFSGISKSDGSPITFGSQNDCLYSCIPTPFNISSIIV</sequence>
<protein>
    <recommendedName>
        <fullName evidence="7">TF-B3 domain-containing protein</fullName>
    </recommendedName>
</protein>
<evidence type="ECO:0000313" key="9">
    <source>
        <dbReference type="Proteomes" id="UP001457282"/>
    </source>
</evidence>
<dbReference type="PANTHER" id="PTHR31920">
    <property type="entry name" value="B3 DOMAIN-CONTAINING"/>
    <property type="match status" value="1"/>
</dbReference>
<dbReference type="InterPro" id="IPR003340">
    <property type="entry name" value="B3_DNA-bd"/>
</dbReference>
<evidence type="ECO:0000256" key="6">
    <source>
        <dbReference type="SAM" id="MobiDB-lite"/>
    </source>
</evidence>
<dbReference type="Pfam" id="PF02362">
    <property type="entry name" value="B3"/>
    <property type="match status" value="1"/>
</dbReference>
<comment type="caution">
    <text evidence="8">The sequence shown here is derived from an EMBL/GenBank/DDBJ whole genome shotgun (WGS) entry which is preliminary data.</text>
</comment>
<evidence type="ECO:0000313" key="8">
    <source>
        <dbReference type="EMBL" id="KAK9926723.1"/>
    </source>
</evidence>
<dbReference type="GO" id="GO:0005634">
    <property type="term" value="C:nucleus"/>
    <property type="evidence" value="ECO:0007669"/>
    <property type="project" value="UniProtKB-SubCell"/>
</dbReference>
<keyword evidence="9" id="KW-1185">Reference proteome</keyword>
<evidence type="ECO:0000256" key="2">
    <source>
        <dbReference type="ARBA" id="ARBA00023015"/>
    </source>
</evidence>
<comment type="subcellular location">
    <subcellularLocation>
        <location evidence="1">Nucleus</location>
    </subcellularLocation>
</comment>
<accession>A0AAW1WQ12</accession>
<evidence type="ECO:0000256" key="1">
    <source>
        <dbReference type="ARBA" id="ARBA00004123"/>
    </source>
</evidence>
<keyword evidence="5" id="KW-0539">Nucleus</keyword>
<evidence type="ECO:0000256" key="5">
    <source>
        <dbReference type="ARBA" id="ARBA00023242"/>
    </source>
</evidence>
<gene>
    <name evidence="8" type="ORF">M0R45_023936</name>
</gene>
<dbReference type="InterPro" id="IPR015300">
    <property type="entry name" value="DNA-bd_pseudobarrel_sf"/>
</dbReference>
<keyword evidence="3" id="KW-0238">DNA-binding</keyword>